<dbReference type="EMBL" id="MN739384">
    <property type="protein sequence ID" value="QHT01947.1"/>
    <property type="molecule type" value="Genomic_DNA"/>
</dbReference>
<evidence type="ECO:0000313" key="2">
    <source>
        <dbReference type="EMBL" id="QHT01947.1"/>
    </source>
</evidence>
<accession>A0A6C0CC83</accession>
<organism evidence="2">
    <name type="scientific">viral metagenome</name>
    <dbReference type="NCBI Taxonomy" id="1070528"/>
    <lineage>
        <taxon>unclassified sequences</taxon>
        <taxon>metagenomes</taxon>
        <taxon>organismal metagenomes</taxon>
    </lineage>
</organism>
<reference evidence="2" key="1">
    <citation type="journal article" date="2020" name="Nature">
        <title>Giant virus diversity and host interactions through global metagenomics.</title>
        <authorList>
            <person name="Schulz F."/>
            <person name="Roux S."/>
            <person name="Paez-Espino D."/>
            <person name="Jungbluth S."/>
            <person name="Walsh D.A."/>
            <person name="Denef V.J."/>
            <person name="McMahon K.D."/>
            <person name="Konstantinidis K.T."/>
            <person name="Eloe-Fadrosh E.A."/>
            <person name="Kyrpides N.C."/>
            <person name="Woyke T."/>
        </authorList>
    </citation>
    <scope>NUCLEOTIDE SEQUENCE</scope>
    <source>
        <strain evidence="2">GVMAG-M-3300020523-10</strain>
    </source>
</reference>
<proteinExistence type="predicted"/>
<dbReference type="AlphaFoldDB" id="A0A6C0CC83"/>
<feature type="region of interest" description="Disordered" evidence="1">
    <location>
        <begin position="133"/>
        <end position="161"/>
    </location>
</feature>
<name>A0A6C0CC83_9ZZZZ</name>
<evidence type="ECO:0000256" key="1">
    <source>
        <dbReference type="SAM" id="MobiDB-lite"/>
    </source>
</evidence>
<protein>
    <submittedName>
        <fullName evidence="2">Uncharacterized protein</fullName>
    </submittedName>
</protein>
<feature type="compositionally biased region" description="Polar residues" evidence="1">
    <location>
        <begin position="147"/>
        <end position="161"/>
    </location>
</feature>
<sequence>MPIADTKYTDKPSYKLNIDLCNNSFVYTNHIFTCDISDTLSVDGLATPVKIYLNSKASFLIHPFSKVSNCVTQFSSNNNSAFKYKKPIPCPITGPTSHNTIQTQKAIQNVLHTSSSNFTQVLSSLTTTTDISSGKPWHNASDRAQKHGTTNSNSSTSQKINSGVDIKHNSYARYLARKKGILLRTELSSAPIALMGNKTKYYSISTHNLCIKNC</sequence>